<evidence type="ECO:0008006" key="3">
    <source>
        <dbReference type="Google" id="ProtNLM"/>
    </source>
</evidence>
<dbReference type="PANTHER" id="PTHR41774:SF1">
    <property type="entry name" value="NGG1P INTERACTING FACTOR NIF3"/>
    <property type="match status" value="1"/>
</dbReference>
<reference evidence="1" key="1">
    <citation type="submission" date="2020-05" db="EMBL/GenBank/DDBJ databases">
        <title>Nod-independent and nitrogen-fixing Bradyrhizobium aeschynomene sp. nov. isolated from nodules of Aeschynomene indica.</title>
        <authorList>
            <person name="Zhang Z."/>
        </authorList>
    </citation>
    <scope>NUCLEOTIDE SEQUENCE</scope>
    <source>
        <strain evidence="1">83012</strain>
    </source>
</reference>
<dbReference type="PANTHER" id="PTHR41774">
    <property type="match status" value="1"/>
</dbReference>
<comment type="caution">
    <text evidence="1">The sequence shown here is derived from an EMBL/GenBank/DDBJ whole genome shotgun (WGS) entry which is preliminary data.</text>
</comment>
<name>A0ABX2CDX4_9BRAD</name>
<protein>
    <recommendedName>
        <fullName evidence="3">NGG1p interacting factor NIF3</fullName>
    </recommendedName>
</protein>
<organism evidence="1 2">
    <name type="scientific">Bradyrhizobium aeschynomenes</name>
    <dbReference type="NCBI Taxonomy" id="2734909"/>
    <lineage>
        <taxon>Bacteria</taxon>
        <taxon>Pseudomonadati</taxon>
        <taxon>Pseudomonadota</taxon>
        <taxon>Alphaproteobacteria</taxon>
        <taxon>Hyphomicrobiales</taxon>
        <taxon>Nitrobacteraceae</taxon>
        <taxon>Bradyrhizobium</taxon>
    </lineage>
</organism>
<evidence type="ECO:0000313" key="1">
    <source>
        <dbReference type="EMBL" id="NPU65845.1"/>
    </source>
</evidence>
<gene>
    <name evidence="1" type="ORF">HL667_12655</name>
</gene>
<dbReference type="RefSeq" id="WP_172110920.1">
    <property type="nucleotide sequence ID" value="NZ_JABFDM010000001.1"/>
</dbReference>
<dbReference type="InterPro" id="IPR015867">
    <property type="entry name" value="N-reg_PII/ATP_PRibTrfase_C"/>
</dbReference>
<evidence type="ECO:0000313" key="2">
    <source>
        <dbReference type="Proteomes" id="UP000886476"/>
    </source>
</evidence>
<sequence length="106" mass="11442">MKTYKIVVYVPAANGEAVRRAMGEAGAGRIGNYDYCSFTMTGTGRFRPLAGANPTIGAVGRLETVAEERIETVCAEDRLRPALAAIRAAHPYEEPAIDVYPIEPVE</sequence>
<dbReference type="EMBL" id="JABFDN010000003">
    <property type="protein sequence ID" value="NPU65845.1"/>
    <property type="molecule type" value="Genomic_DNA"/>
</dbReference>
<dbReference type="Proteomes" id="UP000886476">
    <property type="component" value="Unassembled WGS sequence"/>
</dbReference>
<keyword evidence="2" id="KW-1185">Reference proteome</keyword>
<dbReference type="Gene3D" id="3.30.70.120">
    <property type="match status" value="1"/>
</dbReference>
<dbReference type="InterPro" id="IPR036069">
    <property type="entry name" value="DUF34/NIF3_sf"/>
</dbReference>
<proteinExistence type="predicted"/>
<dbReference type="SUPFAM" id="SSF102705">
    <property type="entry name" value="NIF3 (NGG1p interacting factor 3)-like"/>
    <property type="match status" value="1"/>
</dbReference>
<accession>A0ABX2CDX4</accession>